<proteinExistence type="predicted"/>
<gene>
    <name evidence="2" type="ORF">AC579_6829</name>
</gene>
<comment type="caution">
    <text evidence="2">The sequence shown here is derived from an EMBL/GenBank/DDBJ whole genome shotgun (WGS) entry which is preliminary data.</text>
</comment>
<dbReference type="OrthoDB" id="3650273at2759"/>
<feature type="compositionally biased region" description="Pro residues" evidence="1">
    <location>
        <begin position="63"/>
        <end position="72"/>
    </location>
</feature>
<dbReference type="Proteomes" id="UP000073492">
    <property type="component" value="Unassembled WGS sequence"/>
</dbReference>
<feature type="compositionally biased region" description="Low complexity" evidence="1">
    <location>
        <begin position="76"/>
        <end position="86"/>
    </location>
</feature>
<dbReference type="EMBL" id="LFZO01000029">
    <property type="protein sequence ID" value="KXT16866.1"/>
    <property type="molecule type" value="Genomic_DNA"/>
</dbReference>
<accession>A0A139IQN3</accession>
<name>A0A139IQN3_9PEZI</name>
<feature type="region of interest" description="Disordered" evidence="1">
    <location>
        <begin position="1"/>
        <end position="125"/>
    </location>
</feature>
<evidence type="ECO:0000313" key="2">
    <source>
        <dbReference type="EMBL" id="KXT16866.1"/>
    </source>
</evidence>
<evidence type="ECO:0000313" key="3">
    <source>
        <dbReference type="Proteomes" id="UP000073492"/>
    </source>
</evidence>
<feature type="compositionally biased region" description="Basic residues" evidence="1">
    <location>
        <begin position="111"/>
        <end position="125"/>
    </location>
</feature>
<evidence type="ECO:0000256" key="1">
    <source>
        <dbReference type="SAM" id="MobiDB-lite"/>
    </source>
</evidence>
<sequence length="278" mass="30926">MAKRKAEEVEAGSSNHANKVAKLTQEESQGDSIDQVDDINANISNNDTEHGVATTKSDGTPDETPPNSPPQDLPTDSKSITTTDTDPLPPKPKGKKKATPAQTTRPTATRKSTRHSKKEARPVRKRLNKILRAKIKSVLTFLDTTAPDRTTMTITKSHLIAALMRLRQDYEIEDPKWADITRDVGEAVVREFSGPMGTLRVKTDWVVLDLSVKTEIEKMIEVKVEGWGLEDVRFLEVELEILGKEMEEGAMWRVLEAVMVVVEEKRFGVCPVPAAEVF</sequence>
<keyword evidence="3" id="KW-1185">Reference proteome</keyword>
<dbReference type="AlphaFoldDB" id="A0A139IQN3"/>
<feature type="compositionally biased region" description="Low complexity" evidence="1">
    <location>
        <begin position="99"/>
        <end position="110"/>
    </location>
</feature>
<organism evidence="2 3">
    <name type="scientific">Pseudocercospora musae</name>
    <dbReference type="NCBI Taxonomy" id="113226"/>
    <lineage>
        <taxon>Eukaryota</taxon>
        <taxon>Fungi</taxon>
        <taxon>Dikarya</taxon>
        <taxon>Ascomycota</taxon>
        <taxon>Pezizomycotina</taxon>
        <taxon>Dothideomycetes</taxon>
        <taxon>Dothideomycetidae</taxon>
        <taxon>Mycosphaerellales</taxon>
        <taxon>Mycosphaerellaceae</taxon>
        <taxon>Pseudocercospora</taxon>
    </lineage>
</organism>
<protein>
    <submittedName>
        <fullName evidence="2">Uncharacterized protein</fullName>
    </submittedName>
</protein>
<reference evidence="2 3" key="1">
    <citation type="submission" date="2015-07" db="EMBL/GenBank/DDBJ databases">
        <title>Comparative genomics of the Sigatoka disease complex on banana suggests a link between parallel evolutionary changes in Pseudocercospora fijiensis and Pseudocercospora eumusae and increased virulence on the banana host.</title>
        <authorList>
            <person name="Chang T.-C."/>
            <person name="Salvucci A."/>
            <person name="Crous P.W."/>
            <person name="Stergiopoulos I."/>
        </authorList>
    </citation>
    <scope>NUCLEOTIDE SEQUENCE [LARGE SCALE GENOMIC DNA]</scope>
    <source>
        <strain evidence="2 3">CBS 116634</strain>
    </source>
</reference>